<organism evidence="1 2">
    <name type="scientific">Pseudomonas luteola</name>
    <dbReference type="NCBI Taxonomy" id="47886"/>
    <lineage>
        <taxon>Bacteria</taxon>
        <taxon>Pseudomonadati</taxon>
        <taxon>Pseudomonadota</taxon>
        <taxon>Gammaproteobacteria</taxon>
        <taxon>Pseudomonadales</taxon>
        <taxon>Pseudomonadaceae</taxon>
        <taxon>Pseudomonas</taxon>
    </lineage>
</organism>
<sequence length="81" mass="8991">MYLKKPSYKNLILAFQPLFNLRMGCLMNLSEILEGGIRPGADIGQADPEREGAYRRGYHQAIAEVMYTLQAGAEINADSLS</sequence>
<accession>A0A2X2C5Q5</accession>
<dbReference type="EMBL" id="UAUF01000007">
    <property type="protein sequence ID" value="SPZ02553.1"/>
    <property type="molecule type" value="Genomic_DNA"/>
</dbReference>
<dbReference type="AlphaFoldDB" id="A0A2X2C5Q5"/>
<protein>
    <submittedName>
        <fullName evidence="1">Uncharacterized protein</fullName>
    </submittedName>
</protein>
<proteinExistence type="predicted"/>
<gene>
    <name evidence="1" type="ORF">NCTC11842_00675</name>
</gene>
<name>A0A2X2C5Q5_PSELU</name>
<evidence type="ECO:0000313" key="2">
    <source>
        <dbReference type="Proteomes" id="UP000250443"/>
    </source>
</evidence>
<dbReference type="Proteomes" id="UP000250443">
    <property type="component" value="Unassembled WGS sequence"/>
</dbReference>
<reference evidence="1 2" key="1">
    <citation type="submission" date="2018-06" db="EMBL/GenBank/DDBJ databases">
        <authorList>
            <consortium name="Pathogen Informatics"/>
            <person name="Doyle S."/>
        </authorList>
    </citation>
    <scope>NUCLEOTIDE SEQUENCE [LARGE SCALE GENOMIC DNA]</scope>
    <source>
        <strain evidence="1 2">NCTC11842</strain>
    </source>
</reference>
<evidence type="ECO:0000313" key="1">
    <source>
        <dbReference type="EMBL" id="SPZ02553.1"/>
    </source>
</evidence>